<feature type="compositionally biased region" description="Polar residues" evidence="2">
    <location>
        <begin position="287"/>
        <end position="299"/>
    </location>
</feature>
<comment type="caution">
    <text evidence="3">The sequence shown here is derived from an EMBL/GenBank/DDBJ whole genome shotgun (WGS) entry which is preliminary data.</text>
</comment>
<evidence type="ECO:0000313" key="3">
    <source>
        <dbReference type="EMBL" id="KAL3806939.1"/>
    </source>
</evidence>
<proteinExistence type="predicted"/>
<accession>A0ABD3R3G3</accession>
<keyword evidence="1" id="KW-0175">Coiled coil</keyword>
<keyword evidence="4" id="KW-1185">Reference proteome</keyword>
<dbReference type="EMBL" id="JALLPB020000699">
    <property type="protein sequence ID" value="KAL3806939.1"/>
    <property type="molecule type" value="Genomic_DNA"/>
</dbReference>
<evidence type="ECO:0000313" key="4">
    <source>
        <dbReference type="Proteomes" id="UP001530377"/>
    </source>
</evidence>
<name>A0ABD3R3G3_9STRA</name>
<reference evidence="3 4" key="1">
    <citation type="submission" date="2024-10" db="EMBL/GenBank/DDBJ databases">
        <title>Updated reference genomes for cyclostephanoid diatoms.</title>
        <authorList>
            <person name="Roberts W.R."/>
            <person name="Alverson A.J."/>
        </authorList>
    </citation>
    <scope>NUCLEOTIDE SEQUENCE [LARGE SCALE GENOMIC DNA]</scope>
    <source>
        <strain evidence="3 4">AJA228-03</strain>
    </source>
</reference>
<evidence type="ECO:0000256" key="1">
    <source>
        <dbReference type="SAM" id="Coils"/>
    </source>
</evidence>
<gene>
    <name evidence="3" type="ORF">ACHAXA_003938</name>
</gene>
<evidence type="ECO:0000256" key="2">
    <source>
        <dbReference type="SAM" id="MobiDB-lite"/>
    </source>
</evidence>
<sequence>MAQRPAGMSTPTAYRQEDLVRAMITQLREKDLELTRHSKHCQVLLEKQKISDQTHLLLHGKIDSYQEEMSKMEAKITVLEEESLKHRLENIAESAKCKRVIQERDRVIQERDDELSQLRPIVEELKMRIHKYEDDENSRKPSKLELEVTKVNEDLSIARNEILKSHNTIDQLEKKIRSKEWVIKTLKEENDEQRSRETQLLAQINKMNESIDTYETEFIGKGVDVPMLIAKLKDHEARTKELEGQVSRLTNKKLNELVLRSALGPLQETKGKPNTSKSLISRYKPNSPRSPKSPQSCNSHRWDGADEVLTENSFNIGNSTLFSHGTDETEDRSFIDEDGMFDDFMSDVENGIDTLKMERLCCSQKSSLAAIASPIRDHHKTGISSFSFQ</sequence>
<feature type="coiled-coil region" evidence="1">
    <location>
        <begin position="155"/>
        <end position="252"/>
    </location>
</feature>
<feature type="region of interest" description="Disordered" evidence="2">
    <location>
        <begin position="264"/>
        <end position="302"/>
    </location>
</feature>
<dbReference type="Proteomes" id="UP001530377">
    <property type="component" value="Unassembled WGS sequence"/>
</dbReference>
<dbReference type="AlphaFoldDB" id="A0ABD3R3G3"/>
<organism evidence="3 4">
    <name type="scientific">Cyclostephanos tholiformis</name>
    <dbReference type="NCBI Taxonomy" id="382380"/>
    <lineage>
        <taxon>Eukaryota</taxon>
        <taxon>Sar</taxon>
        <taxon>Stramenopiles</taxon>
        <taxon>Ochrophyta</taxon>
        <taxon>Bacillariophyta</taxon>
        <taxon>Coscinodiscophyceae</taxon>
        <taxon>Thalassiosirophycidae</taxon>
        <taxon>Stephanodiscales</taxon>
        <taxon>Stephanodiscaceae</taxon>
        <taxon>Cyclostephanos</taxon>
    </lineage>
</organism>
<protein>
    <submittedName>
        <fullName evidence="3">Uncharacterized protein</fullName>
    </submittedName>
</protein>